<keyword evidence="2" id="KW-1133">Transmembrane helix</keyword>
<feature type="region of interest" description="Disordered" evidence="1">
    <location>
        <begin position="131"/>
        <end position="172"/>
    </location>
</feature>
<sequence length="172" mass="17915">MCPRLGDAGAVLRQCPGSENKFCCPYDGPECCEQGEYYEIDDKGIILTHGNTTITPTSSRTSSPSSPPTSSTTSSTTSSSTADGGSGTIKLGVGLGVGLGVPFLLICAAAVFILQRYQRLRVNAAPTEYSSTKGLAPAYSPPVVSPKPPAELDGKHMRPELAASEHLAQELP</sequence>
<reference evidence="4" key="1">
    <citation type="submission" date="2017-12" db="EMBL/GenBank/DDBJ databases">
        <authorList>
            <consortium name="DOE Joint Genome Institute"/>
            <person name="Mondo S.J."/>
            <person name="Kjaerbolling I."/>
            <person name="Vesth T.C."/>
            <person name="Frisvad J.C."/>
            <person name="Nybo J.L."/>
            <person name="Theobald S."/>
            <person name="Kuo A."/>
            <person name="Bowyer P."/>
            <person name="Matsuda Y."/>
            <person name="Lyhne E.K."/>
            <person name="Kogle M.E."/>
            <person name="Clum A."/>
            <person name="Lipzen A."/>
            <person name="Salamov A."/>
            <person name="Ngan C.Y."/>
            <person name="Daum C."/>
            <person name="Chiniquy J."/>
            <person name="Barry K."/>
            <person name="LaButti K."/>
            <person name="Haridas S."/>
            <person name="Simmons B.A."/>
            <person name="Magnuson J.K."/>
            <person name="Mortensen U.H."/>
            <person name="Larsen T.O."/>
            <person name="Grigoriev I.V."/>
            <person name="Baker S.E."/>
            <person name="Andersen M.R."/>
            <person name="Nordberg H.P."/>
            <person name="Cantor M.N."/>
            <person name="Hua S.X."/>
        </authorList>
    </citation>
    <scope>NUCLEOTIDE SEQUENCE [LARGE SCALE GENOMIC DNA]</scope>
    <source>
        <strain evidence="4">IBT 19404</strain>
    </source>
</reference>
<evidence type="ECO:0008006" key="5">
    <source>
        <dbReference type="Google" id="ProtNLM"/>
    </source>
</evidence>
<feature type="compositionally biased region" description="Low complexity" evidence="1">
    <location>
        <begin position="52"/>
        <end position="81"/>
    </location>
</feature>
<gene>
    <name evidence="3" type="ORF">BDW42DRAFT_191882</name>
</gene>
<keyword evidence="2" id="KW-0472">Membrane</keyword>
<evidence type="ECO:0000256" key="1">
    <source>
        <dbReference type="SAM" id="MobiDB-lite"/>
    </source>
</evidence>
<dbReference type="OrthoDB" id="4506373at2759"/>
<proteinExistence type="predicted"/>
<evidence type="ECO:0000256" key="2">
    <source>
        <dbReference type="SAM" id="Phobius"/>
    </source>
</evidence>
<protein>
    <recommendedName>
        <fullName evidence="5">Mid2 domain-containing protein</fullName>
    </recommendedName>
</protein>
<keyword evidence="4" id="KW-1185">Reference proteome</keyword>
<keyword evidence="2" id="KW-0812">Transmembrane</keyword>
<feature type="compositionally biased region" description="Basic and acidic residues" evidence="1">
    <location>
        <begin position="150"/>
        <end position="159"/>
    </location>
</feature>
<evidence type="ECO:0000313" key="3">
    <source>
        <dbReference type="EMBL" id="PLN83891.1"/>
    </source>
</evidence>
<evidence type="ECO:0000313" key="4">
    <source>
        <dbReference type="Proteomes" id="UP000235023"/>
    </source>
</evidence>
<feature type="transmembrane region" description="Helical" evidence="2">
    <location>
        <begin position="93"/>
        <end position="114"/>
    </location>
</feature>
<dbReference type="Proteomes" id="UP000235023">
    <property type="component" value="Unassembled WGS sequence"/>
</dbReference>
<dbReference type="EMBL" id="KZ559515">
    <property type="protein sequence ID" value="PLN83891.1"/>
    <property type="molecule type" value="Genomic_DNA"/>
</dbReference>
<name>A0A2J5I231_9EURO</name>
<dbReference type="AlphaFoldDB" id="A0A2J5I231"/>
<accession>A0A2J5I231</accession>
<feature type="region of interest" description="Disordered" evidence="1">
    <location>
        <begin position="49"/>
        <end position="85"/>
    </location>
</feature>
<organism evidence="3 4">
    <name type="scientific">Aspergillus taichungensis</name>
    <dbReference type="NCBI Taxonomy" id="482145"/>
    <lineage>
        <taxon>Eukaryota</taxon>
        <taxon>Fungi</taxon>
        <taxon>Dikarya</taxon>
        <taxon>Ascomycota</taxon>
        <taxon>Pezizomycotina</taxon>
        <taxon>Eurotiomycetes</taxon>
        <taxon>Eurotiomycetidae</taxon>
        <taxon>Eurotiales</taxon>
        <taxon>Aspergillaceae</taxon>
        <taxon>Aspergillus</taxon>
        <taxon>Aspergillus subgen. Circumdati</taxon>
    </lineage>
</organism>
<feature type="compositionally biased region" description="Pro residues" evidence="1">
    <location>
        <begin position="139"/>
        <end position="149"/>
    </location>
</feature>